<feature type="chain" id="PRO_5038438779" description="PKD-like family protein" evidence="1">
    <location>
        <begin position="22"/>
        <end position="500"/>
    </location>
</feature>
<sequence length="500" mass="57333">MKNRFALYIACVLLSGLCSCLQDKDSVASWTPDHVIRVSGISKDGYTLYLGDRFTCNPQITFSDSTRAGDYDYRWIIGKNEIISREKNLDWEIALPIDYKLNSEIPGVFVVHNTVNDLEFRQTFTLTLLTGYTPEYMAIYETDEGNIEWMSLQGTPYEWTRTYEDMIERVNRTTVPGPFIGAFNSTDELAIFSGHEPDYGVTVSMIDADEDDDFVANVGEIVGNIYGRVYLGNASRLDIKDVTYGEGASKYLISNGTLHVFNGLEKRLPMYDENTYIKSTEVAQTVSSKQFMRFKKATFVRHNDGRIGCFHTYNDQMEWITIGGEPFMLDTICGCFTQATGEGSNKPYDVYLIGGRDNTYKIYRFHVDYIKTQVRPIVYDDSFDIPADLVEKVHYWFGSFGEEYAFYVTQDAIYRFDYHDMTTFTPATAPLIQFDGDKEILDLFILQGSTFRDEDDCTVAFLYDTKTRKTTLYVYDTVTGRKYAEYIDLLPGRGVFFTAR</sequence>
<dbReference type="AlphaFoldDB" id="A0A9D1GCL6"/>
<dbReference type="InterPro" id="IPR032183">
    <property type="entry name" value="PKD-like"/>
</dbReference>
<evidence type="ECO:0000313" key="3">
    <source>
        <dbReference type="Proteomes" id="UP000886722"/>
    </source>
</evidence>
<evidence type="ECO:0008006" key="4">
    <source>
        <dbReference type="Google" id="ProtNLM"/>
    </source>
</evidence>
<evidence type="ECO:0000256" key="1">
    <source>
        <dbReference type="SAM" id="SignalP"/>
    </source>
</evidence>
<dbReference type="PROSITE" id="PS51257">
    <property type="entry name" value="PROKAR_LIPOPROTEIN"/>
    <property type="match status" value="1"/>
</dbReference>
<evidence type="ECO:0000313" key="2">
    <source>
        <dbReference type="EMBL" id="HIT38550.1"/>
    </source>
</evidence>
<dbReference type="Pfam" id="PF16407">
    <property type="entry name" value="PKD_2"/>
    <property type="match status" value="1"/>
</dbReference>
<dbReference type="EMBL" id="DVKT01000005">
    <property type="protein sequence ID" value="HIT38550.1"/>
    <property type="molecule type" value="Genomic_DNA"/>
</dbReference>
<reference evidence="2" key="2">
    <citation type="journal article" date="2021" name="PeerJ">
        <title>Extensive microbial diversity within the chicken gut microbiome revealed by metagenomics and culture.</title>
        <authorList>
            <person name="Gilroy R."/>
            <person name="Ravi A."/>
            <person name="Getino M."/>
            <person name="Pursley I."/>
            <person name="Horton D.L."/>
            <person name="Alikhan N.F."/>
            <person name="Baker D."/>
            <person name="Gharbi K."/>
            <person name="Hall N."/>
            <person name="Watson M."/>
            <person name="Adriaenssens E.M."/>
            <person name="Foster-Nyarko E."/>
            <person name="Jarju S."/>
            <person name="Secka A."/>
            <person name="Antonio M."/>
            <person name="Oren A."/>
            <person name="Chaudhuri R.R."/>
            <person name="La Ragione R."/>
            <person name="Hildebrand F."/>
            <person name="Pallen M.J."/>
        </authorList>
    </citation>
    <scope>NUCLEOTIDE SEQUENCE</scope>
    <source>
        <strain evidence="2">21143</strain>
    </source>
</reference>
<feature type="signal peptide" evidence="1">
    <location>
        <begin position="1"/>
        <end position="21"/>
    </location>
</feature>
<name>A0A9D1GCL6_9BACT</name>
<organism evidence="2 3">
    <name type="scientific">Candidatus Caccoplasma intestinavium</name>
    <dbReference type="NCBI Taxonomy" id="2840716"/>
    <lineage>
        <taxon>Bacteria</taxon>
        <taxon>Pseudomonadati</taxon>
        <taxon>Bacteroidota</taxon>
        <taxon>Bacteroidia</taxon>
        <taxon>Bacteroidales</taxon>
        <taxon>Bacteroidaceae</taxon>
        <taxon>Bacteroidaceae incertae sedis</taxon>
        <taxon>Candidatus Caccoplasma</taxon>
    </lineage>
</organism>
<proteinExistence type="predicted"/>
<protein>
    <recommendedName>
        <fullName evidence="4">PKD-like family protein</fullName>
    </recommendedName>
</protein>
<dbReference type="Proteomes" id="UP000886722">
    <property type="component" value="Unassembled WGS sequence"/>
</dbReference>
<comment type="caution">
    <text evidence="2">The sequence shown here is derived from an EMBL/GenBank/DDBJ whole genome shotgun (WGS) entry which is preliminary data.</text>
</comment>
<keyword evidence="1" id="KW-0732">Signal</keyword>
<gene>
    <name evidence="2" type="ORF">IAD06_00720</name>
</gene>
<accession>A0A9D1GCL6</accession>
<reference evidence="2" key="1">
    <citation type="submission" date="2020-10" db="EMBL/GenBank/DDBJ databases">
        <authorList>
            <person name="Gilroy R."/>
        </authorList>
    </citation>
    <scope>NUCLEOTIDE SEQUENCE</scope>
    <source>
        <strain evidence="2">21143</strain>
    </source>
</reference>